<gene>
    <name evidence="7" type="ORF">SDC9_143482</name>
</gene>
<reference evidence="7" key="1">
    <citation type="submission" date="2019-08" db="EMBL/GenBank/DDBJ databases">
        <authorList>
            <person name="Kucharzyk K."/>
            <person name="Murdoch R.W."/>
            <person name="Higgins S."/>
            <person name="Loffler F."/>
        </authorList>
    </citation>
    <scope>NUCLEOTIDE SEQUENCE</scope>
</reference>
<dbReference type="CDD" id="cd16913">
    <property type="entry name" value="YkuD_like"/>
    <property type="match status" value="1"/>
</dbReference>
<dbReference type="PROSITE" id="PS51257">
    <property type="entry name" value="PROKAR_LIPOPROTEIN"/>
    <property type="match status" value="1"/>
</dbReference>
<dbReference type="GO" id="GO:0071555">
    <property type="term" value="P:cell wall organization"/>
    <property type="evidence" value="ECO:0007669"/>
    <property type="project" value="UniProtKB-KW"/>
</dbReference>
<dbReference type="PANTHER" id="PTHR30582">
    <property type="entry name" value="L,D-TRANSPEPTIDASE"/>
    <property type="match status" value="1"/>
</dbReference>
<comment type="caution">
    <text evidence="7">The sequence shown here is derived from an EMBL/GenBank/DDBJ whole genome shotgun (WGS) entry which is preliminary data.</text>
</comment>
<dbReference type="InterPro" id="IPR005490">
    <property type="entry name" value="LD_TPept_cat_dom"/>
</dbReference>
<sequence length="238" mass="26076">MKRMILLFAIILLVTGCAAQPELTPVPVITPGVSAAPTASPSPTSTIVPTPTVAPISTPRAADILPQSYQMKYAELVADNGDDYVPQAFPPKDTYTIEVDVTNQIATVYDALTGTVVRQMLCSSGRRDTPSPLGSFNMGSDHVRFGHFDDFDCFAQYLTQITEKVYFHSIIYEQRDASTLVESSYDNLGKRASHGCIRLTVPDAKWIYENIAPGTSIKLTEKSEDDVLREKLALPKSK</sequence>
<keyword evidence="4" id="KW-0573">Peptidoglycan synthesis</keyword>
<dbReference type="InterPro" id="IPR050979">
    <property type="entry name" value="LD-transpeptidase"/>
</dbReference>
<dbReference type="GO" id="GO:0005576">
    <property type="term" value="C:extracellular region"/>
    <property type="evidence" value="ECO:0007669"/>
    <property type="project" value="TreeGrafter"/>
</dbReference>
<dbReference type="EMBL" id="VSSQ01042708">
    <property type="protein sequence ID" value="MPM96322.1"/>
    <property type="molecule type" value="Genomic_DNA"/>
</dbReference>
<dbReference type="UniPathway" id="UPA00219"/>
<evidence type="ECO:0000256" key="4">
    <source>
        <dbReference type="ARBA" id="ARBA00022984"/>
    </source>
</evidence>
<protein>
    <recommendedName>
        <fullName evidence="6">L,D-TPase catalytic domain-containing protein</fullName>
    </recommendedName>
</protein>
<evidence type="ECO:0000256" key="3">
    <source>
        <dbReference type="ARBA" id="ARBA00022960"/>
    </source>
</evidence>
<evidence type="ECO:0000313" key="7">
    <source>
        <dbReference type="EMBL" id="MPM96322.1"/>
    </source>
</evidence>
<evidence type="ECO:0000259" key="6">
    <source>
        <dbReference type="PROSITE" id="PS52029"/>
    </source>
</evidence>
<dbReference type="PROSITE" id="PS52029">
    <property type="entry name" value="LD_TPASE"/>
    <property type="match status" value="1"/>
</dbReference>
<keyword evidence="3" id="KW-0133">Cell shape</keyword>
<dbReference type="InterPro" id="IPR038063">
    <property type="entry name" value="Transpep_catalytic_dom"/>
</dbReference>
<feature type="domain" description="L,D-TPase catalytic" evidence="6">
    <location>
        <begin position="95"/>
        <end position="220"/>
    </location>
</feature>
<dbReference type="GO" id="GO:0008360">
    <property type="term" value="P:regulation of cell shape"/>
    <property type="evidence" value="ECO:0007669"/>
    <property type="project" value="UniProtKB-KW"/>
</dbReference>
<dbReference type="GO" id="GO:0071972">
    <property type="term" value="F:peptidoglycan L,D-transpeptidase activity"/>
    <property type="evidence" value="ECO:0007669"/>
    <property type="project" value="TreeGrafter"/>
</dbReference>
<dbReference type="Pfam" id="PF03734">
    <property type="entry name" value="YkuD"/>
    <property type="match status" value="1"/>
</dbReference>
<dbReference type="GO" id="GO:0018104">
    <property type="term" value="P:peptidoglycan-protein cross-linking"/>
    <property type="evidence" value="ECO:0007669"/>
    <property type="project" value="TreeGrafter"/>
</dbReference>
<evidence type="ECO:0000256" key="5">
    <source>
        <dbReference type="ARBA" id="ARBA00023316"/>
    </source>
</evidence>
<comment type="pathway">
    <text evidence="1">Cell wall biogenesis; peptidoglycan biosynthesis.</text>
</comment>
<proteinExistence type="predicted"/>
<keyword evidence="5" id="KW-0961">Cell wall biogenesis/degradation</keyword>
<organism evidence="7">
    <name type="scientific">bioreactor metagenome</name>
    <dbReference type="NCBI Taxonomy" id="1076179"/>
    <lineage>
        <taxon>unclassified sequences</taxon>
        <taxon>metagenomes</taxon>
        <taxon>ecological metagenomes</taxon>
    </lineage>
</organism>
<evidence type="ECO:0000256" key="1">
    <source>
        <dbReference type="ARBA" id="ARBA00004752"/>
    </source>
</evidence>
<evidence type="ECO:0000256" key="2">
    <source>
        <dbReference type="ARBA" id="ARBA00022679"/>
    </source>
</evidence>
<dbReference type="GO" id="GO:0016740">
    <property type="term" value="F:transferase activity"/>
    <property type="evidence" value="ECO:0007669"/>
    <property type="project" value="UniProtKB-KW"/>
</dbReference>
<dbReference type="SUPFAM" id="SSF141523">
    <property type="entry name" value="L,D-transpeptidase catalytic domain-like"/>
    <property type="match status" value="1"/>
</dbReference>
<dbReference type="AlphaFoldDB" id="A0A645E6Y2"/>
<dbReference type="Gene3D" id="2.40.440.10">
    <property type="entry name" value="L,D-transpeptidase catalytic domain-like"/>
    <property type="match status" value="1"/>
</dbReference>
<name>A0A645E6Y2_9ZZZZ</name>
<dbReference type="PANTHER" id="PTHR30582:SF2">
    <property type="entry name" value="L,D-TRANSPEPTIDASE YCIB-RELATED"/>
    <property type="match status" value="1"/>
</dbReference>
<keyword evidence="2" id="KW-0808">Transferase</keyword>
<accession>A0A645E6Y2</accession>